<dbReference type="InterPro" id="IPR056770">
    <property type="entry name" value="Piezo_THU9_anchor"/>
</dbReference>
<reference evidence="5" key="1">
    <citation type="journal article" date="2006" name="Science">
        <title>Phytophthora genome sequences uncover evolutionary origins and mechanisms of pathogenesis.</title>
        <authorList>
            <person name="Tyler B.M."/>
            <person name="Tripathy S."/>
            <person name="Zhang X."/>
            <person name="Dehal P."/>
            <person name="Jiang R.H."/>
            <person name="Aerts A."/>
            <person name="Arredondo F.D."/>
            <person name="Baxter L."/>
            <person name="Bensasson D."/>
            <person name="Beynon J.L."/>
            <person name="Chapman J."/>
            <person name="Damasceno C.M."/>
            <person name="Dorrance A.E."/>
            <person name="Dou D."/>
            <person name="Dickerman A.W."/>
            <person name="Dubchak I.L."/>
            <person name="Garbelotto M."/>
            <person name="Gijzen M."/>
            <person name="Gordon S.G."/>
            <person name="Govers F."/>
            <person name="Grunwald N.J."/>
            <person name="Huang W."/>
            <person name="Ivors K.L."/>
            <person name="Jones R.W."/>
            <person name="Kamoun S."/>
            <person name="Krampis K."/>
            <person name="Lamour K.H."/>
            <person name="Lee M.K."/>
            <person name="McDonald W.H."/>
            <person name="Medina M."/>
            <person name="Meijer H.J."/>
            <person name="Nordberg E.K."/>
            <person name="Maclean D.J."/>
            <person name="Ospina-Giraldo M.D."/>
            <person name="Morris P.F."/>
            <person name="Phuntumart V."/>
            <person name="Putnam N.H."/>
            <person name="Rash S."/>
            <person name="Rose J.K."/>
            <person name="Sakihama Y."/>
            <person name="Salamov A.A."/>
            <person name="Savidor A."/>
            <person name="Scheuring C.F."/>
            <person name="Smith B.M."/>
            <person name="Sobral B.W."/>
            <person name="Terry A."/>
            <person name="Torto-Alalibo T.A."/>
            <person name="Win J."/>
            <person name="Xu Z."/>
            <person name="Zhang H."/>
            <person name="Grigoriev I.V."/>
            <person name="Rokhsar D.S."/>
            <person name="Boore J.L."/>
        </authorList>
    </citation>
    <scope>NUCLEOTIDE SEQUENCE [LARGE SCALE GENOMIC DNA]</scope>
    <source>
        <strain evidence="5">Pr102</strain>
    </source>
</reference>
<dbReference type="VEuPathDB" id="FungiDB:KRP22_12806"/>
<evidence type="ECO:0000259" key="2">
    <source>
        <dbReference type="Pfam" id="PF12166"/>
    </source>
</evidence>
<dbReference type="HOGENOM" id="CLU_435905_0_0_1"/>
<evidence type="ECO:0000313" key="4">
    <source>
        <dbReference type="EnsemblProtists" id="Phyra85981"/>
    </source>
</evidence>
<keyword evidence="1" id="KW-1133">Transmembrane helix</keyword>
<proteinExistence type="predicted"/>
<dbReference type="PANTHER" id="PTHR13167">
    <property type="entry name" value="PIEZO-TYPE MECHANOSENSITIVE ION CHANNEL COMPONENT"/>
    <property type="match status" value="1"/>
</dbReference>
<dbReference type="Pfam" id="PF12166">
    <property type="entry name" value="Piezo_cap"/>
    <property type="match status" value="1"/>
</dbReference>
<reference evidence="4" key="2">
    <citation type="submission" date="2015-06" db="UniProtKB">
        <authorList>
            <consortium name="EnsemblProtists"/>
        </authorList>
    </citation>
    <scope>IDENTIFICATION</scope>
    <source>
        <strain evidence="4">Pr102</strain>
    </source>
</reference>
<dbReference type="STRING" id="164328.H3H5Q4"/>
<dbReference type="Proteomes" id="UP000005238">
    <property type="component" value="Unassembled WGS sequence"/>
</dbReference>
<dbReference type="VEuPathDB" id="FungiDB:KRP22_12805"/>
<dbReference type="Pfam" id="PF24874">
    <property type="entry name" value="Piezo_THU9_anchor"/>
    <property type="match status" value="1"/>
</dbReference>
<dbReference type="OMA" id="VGLHIYL"/>
<dbReference type="EMBL" id="DS566393">
    <property type="status" value="NOT_ANNOTATED_CDS"/>
    <property type="molecule type" value="Genomic_DNA"/>
</dbReference>
<dbReference type="GO" id="GO:0008381">
    <property type="term" value="F:mechanosensitive monoatomic ion channel activity"/>
    <property type="evidence" value="ECO:0007669"/>
    <property type="project" value="InterPro"/>
</dbReference>
<keyword evidence="5" id="KW-1185">Reference proteome</keyword>
<feature type="transmembrane region" description="Helical" evidence="1">
    <location>
        <begin position="59"/>
        <end position="79"/>
    </location>
</feature>
<name>H3H5Q4_PHYRM</name>
<organism evidence="4 5">
    <name type="scientific">Phytophthora ramorum</name>
    <name type="common">Sudden oak death agent</name>
    <dbReference type="NCBI Taxonomy" id="164328"/>
    <lineage>
        <taxon>Eukaryota</taxon>
        <taxon>Sar</taxon>
        <taxon>Stramenopiles</taxon>
        <taxon>Oomycota</taxon>
        <taxon>Peronosporomycetes</taxon>
        <taxon>Peronosporales</taxon>
        <taxon>Peronosporaceae</taxon>
        <taxon>Phytophthora</taxon>
    </lineage>
</organism>
<keyword evidence="1" id="KW-0472">Membrane</keyword>
<sequence>YLVLLVLIELVFIIWDRVAYVCASLQSKVILQYSYTFVLHMTVWYFLPSNTNIYFQQRSALVMFYLFQCVYLWLGALQIRYGYPAYLGSRYNYTEETNVTAVSEMLFGLMMQAPFLFEMRALLDYMCTKTSLSWQHWVLLEDTAAHLFGVKGEMKGRVEEAEILQGKKRQPMMKKLTSAGVMLLFLLICLVGPLAMFSSINPSTTANEVTLTTVVFGIVDEQETMNQLYSNRDTNSPSCKVDLNTDSASVQCVEFDVFSYDVWALSPPRTDLLVTQLQSTQALNWTISFTFTRPGPTNDEVISATYSVKMTDEHRNALIPMIKQTVSDNGGETLASIQVDNLFPAVLQLTASSGVLQRSTKMRSVAITKHASDGSTWWNIEPVASSSGSSYCSATYPFCVVAVSDRIVQGLTTLGISKLYQIQYEELPDPEDVLELVEGIYIARKEHYVGHLKDEVRIFETLVRVLRSPETLIKVTGTNRYPHQRILEPVVYQNTAMPNWGHTDVVSVFNPAVLIDLDTDASTLVLVLALALYVVACGGHGNPIHSFMHSTPSCRLDIETGFKGLCPFHGNCIVGMAASGPTSAPTSVDRRDLATFADDDPFVARVDKYVYEQEPPADKCIRASSHPA</sequence>
<feature type="transmembrane region" description="Helical" evidence="1">
    <location>
        <begin position="99"/>
        <end position="117"/>
    </location>
</feature>
<feature type="domain" description="Piezo THU9 and anchor" evidence="3">
    <location>
        <begin position="2"/>
        <end position="198"/>
    </location>
</feature>
<dbReference type="VEuPathDB" id="FungiDB:KRP23_8246"/>
<dbReference type="InParanoid" id="H3H5Q4"/>
<dbReference type="InterPro" id="IPR027272">
    <property type="entry name" value="Piezo"/>
</dbReference>
<feature type="transmembrane region" description="Helical" evidence="1">
    <location>
        <begin position="176"/>
        <end position="197"/>
    </location>
</feature>
<dbReference type="InterPro" id="IPR031334">
    <property type="entry name" value="Piezo_cap_dom"/>
</dbReference>
<protein>
    <recommendedName>
        <fullName evidence="6">Piezo non-specific cation channel R-Ras-binding domain-containing protein</fullName>
    </recommendedName>
</protein>
<dbReference type="EnsemblProtists" id="Phyra85981">
    <property type="protein sequence ID" value="Phyra85981"/>
    <property type="gene ID" value="Phyra85981"/>
</dbReference>
<dbReference type="PANTHER" id="PTHR13167:SF25">
    <property type="entry name" value="PIEZO-TYPE MECHANOSENSITIVE ION CHANNEL COMPONENT"/>
    <property type="match status" value="1"/>
</dbReference>
<keyword evidence="1" id="KW-0812">Transmembrane</keyword>
<dbReference type="VEuPathDB" id="FungiDB:KRP23_8243"/>
<dbReference type="eggNOG" id="KOG1893">
    <property type="taxonomic scope" value="Eukaryota"/>
</dbReference>
<dbReference type="GO" id="GO:0016020">
    <property type="term" value="C:membrane"/>
    <property type="evidence" value="ECO:0007669"/>
    <property type="project" value="InterPro"/>
</dbReference>
<evidence type="ECO:0008006" key="6">
    <source>
        <dbReference type="Google" id="ProtNLM"/>
    </source>
</evidence>
<evidence type="ECO:0000256" key="1">
    <source>
        <dbReference type="SAM" id="Phobius"/>
    </source>
</evidence>
<feature type="transmembrane region" description="Helical" evidence="1">
    <location>
        <begin position="29"/>
        <end position="47"/>
    </location>
</feature>
<dbReference type="AlphaFoldDB" id="H3H5Q4"/>
<evidence type="ECO:0000259" key="3">
    <source>
        <dbReference type="Pfam" id="PF24874"/>
    </source>
</evidence>
<feature type="domain" description="Piezo non-specific cation channel cap" evidence="2">
    <location>
        <begin position="226"/>
        <end position="419"/>
    </location>
</feature>
<evidence type="ECO:0000313" key="5">
    <source>
        <dbReference type="Proteomes" id="UP000005238"/>
    </source>
</evidence>
<accession>H3H5Q4</accession>